<evidence type="ECO:0000256" key="3">
    <source>
        <dbReference type="SAM" id="SignalP"/>
    </source>
</evidence>
<keyword evidence="2" id="KW-0472">Membrane</keyword>
<dbReference type="AlphaFoldDB" id="A0A0L0CLX8"/>
<feature type="chain" id="PRO_5005536636" evidence="3">
    <location>
        <begin position="18"/>
        <end position="158"/>
    </location>
</feature>
<dbReference type="EMBL" id="JRES01000209">
    <property type="protein sequence ID" value="KNC33271.1"/>
    <property type="molecule type" value="Genomic_DNA"/>
</dbReference>
<name>A0A0L0CLX8_LUCCU</name>
<evidence type="ECO:0000256" key="2">
    <source>
        <dbReference type="SAM" id="Phobius"/>
    </source>
</evidence>
<evidence type="ECO:0000313" key="5">
    <source>
        <dbReference type="Proteomes" id="UP000037069"/>
    </source>
</evidence>
<comment type="caution">
    <text evidence="4">The sequence shown here is derived from an EMBL/GenBank/DDBJ whole genome shotgun (WGS) entry which is preliminary data.</text>
</comment>
<reference evidence="4 5" key="1">
    <citation type="journal article" date="2015" name="Nat. Commun.">
        <title>Lucilia cuprina genome unlocks parasitic fly biology to underpin future interventions.</title>
        <authorList>
            <person name="Anstead C.A."/>
            <person name="Korhonen P.K."/>
            <person name="Young N.D."/>
            <person name="Hall R.S."/>
            <person name="Jex A.R."/>
            <person name="Murali S.C."/>
            <person name="Hughes D.S."/>
            <person name="Lee S.F."/>
            <person name="Perry T."/>
            <person name="Stroehlein A.J."/>
            <person name="Ansell B.R."/>
            <person name="Breugelmans B."/>
            <person name="Hofmann A."/>
            <person name="Qu J."/>
            <person name="Dugan S."/>
            <person name="Lee S.L."/>
            <person name="Chao H."/>
            <person name="Dinh H."/>
            <person name="Han Y."/>
            <person name="Doddapaneni H.V."/>
            <person name="Worley K.C."/>
            <person name="Muzny D.M."/>
            <person name="Ioannidis P."/>
            <person name="Waterhouse R.M."/>
            <person name="Zdobnov E.M."/>
            <person name="James P.J."/>
            <person name="Bagnall N.H."/>
            <person name="Kotze A.C."/>
            <person name="Gibbs R.A."/>
            <person name="Richards S."/>
            <person name="Batterham P."/>
            <person name="Gasser R.B."/>
        </authorList>
    </citation>
    <scope>NUCLEOTIDE SEQUENCE [LARGE SCALE GENOMIC DNA]</scope>
    <source>
        <strain evidence="4 5">LS</strain>
        <tissue evidence="4">Full body</tissue>
    </source>
</reference>
<protein>
    <submittedName>
        <fullName evidence="4">Uncharacterized protein</fullName>
    </submittedName>
</protein>
<gene>
    <name evidence="4" type="ORF">FF38_13249</name>
</gene>
<keyword evidence="3" id="KW-0732">Signal</keyword>
<feature type="region of interest" description="Disordered" evidence="1">
    <location>
        <begin position="79"/>
        <end position="105"/>
    </location>
</feature>
<keyword evidence="5" id="KW-1185">Reference proteome</keyword>
<feature type="signal peptide" evidence="3">
    <location>
        <begin position="1"/>
        <end position="17"/>
    </location>
</feature>
<proteinExistence type="predicted"/>
<evidence type="ECO:0000256" key="1">
    <source>
        <dbReference type="SAM" id="MobiDB-lite"/>
    </source>
</evidence>
<sequence>MFTIQICMLLMLHPSNCVMIAVIMVAAASVVLLPIGGSSNKQTIQKISLGNLRWSLSYPPTTAPSGNYLTDSSRWDNNYSSDLTHRNNQHNSDKNKTGTGSLNAGNDVYGLPGQGEELSSSADHIADNHNLTKLSTLLTLLLLQLFLHLRHAISLQFD</sequence>
<keyword evidence="2" id="KW-0812">Transmembrane</keyword>
<keyword evidence="2" id="KW-1133">Transmembrane helix</keyword>
<organism evidence="4 5">
    <name type="scientific">Lucilia cuprina</name>
    <name type="common">Green bottle fly</name>
    <name type="synonym">Australian sheep blowfly</name>
    <dbReference type="NCBI Taxonomy" id="7375"/>
    <lineage>
        <taxon>Eukaryota</taxon>
        <taxon>Metazoa</taxon>
        <taxon>Ecdysozoa</taxon>
        <taxon>Arthropoda</taxon>
        <taxon>Hexapoda</taxon>
        <taxon>Insecta</taxon>
        <taxon>Pterygota</taxon>
        <taxon>Neoptera</taxon>
        <taxon>Endopterygota</taxon>
        <taxon>Diptera</taxon>
        <taxon>Brachycera</taxon>
        <taxon>Muscomorpha</taxon>
        <taxon>Oestroidea</taxon>
        <taxon>Calliphoridae</taxon>
        <taxon>Luciliinae</taxon>
        <taxon>Lucilia</taxon>
    </lineage>
</organism>
<dbReference type="Proteomes" id="UP000037069">
    <property type="component" value="Unassembled WGS sequence"/>
</dbReference>
<feature type="transmembrane region" description="Helical" evidence="2">
    <location>
        <begin position="18"/>
        <end position="36"/>
    </location>
</feature>
<evidence type="ECO:0000313" key="4">
    <source>
        <dbReference type="EMBL" id="KNC33271.1"/>
    </source>
</evidence>
<accession>A0A0L0CLX8</accession>